<feature type="region of interest" description="Disordered" evidence="1">
    <location>
        <begin position="348"/>
        <end position="445"/>
    </location>
</feature>
<feature type="compositionally biased region" description="Basic and acidic residues" evidence="1">
    <location>
        <begin position="46"/>
        <end position="57"/>
    </location>
</feature>
<feature type="compositionally biased region" description="Basic and acidic residues" evidence="1">
    <location>
        <begin position="69"/>
        <end position="80"/>
    </location>
</feature>
<dbReference type="OrthoDB" id="2130597at2759"/>
<evidence type="ECO:0000313" key="3">
    <source>
        <dbReference type="Proteomes" id="UP000242474"/>
    </source>
</evidence>
<feature type="compositionally biased region" description="Acidic residues" evidence="1">
    <location>
        <begin position="1"/>
        <end position="11"/>
    </location>
</feature>
<reference evidence="2 3" key="1">
    <citation type="journal article" date="2015" name="Genome Biol. Evol.">
        <title>Phylogenomic analyses indicate that early fungi evolved digesting cell walls of algal ancestors of land plants.</title>
        <authorList>
            <person name="Chang Y."/>
            <person name="Wang S."/>
            <person name="Sekimoto S."/>
            <person name="Aerts A.L."/>
            <person name="Choi C."/>
            <person name="Clum A."/>
            <person name="LaButti K.M."/>
            <person name="Lindquist E.A."/>
            <person name="Yee Ngan C."/>
            <person name="Ohm R.A."/>
            <person name="Salamov A.A."/>
            <person name="Grigoriev I.V."/>
            <person name="Spatafora J.W."/>
            <person name="Berbee M.L."/>
        </authorList>
    </citation>
    <scope>NUCLEOTIDE SEQUENCE [LARGE SCALE GENOMIC DNA]</scope>
    <source>
        <strain evidence="2 3">NRRL 1564</strain>
    </source>
</reference>
<feature type="region of interest" description="Disordered" evidence="1">
    <location>
        <begin position="1"/>
        <end position="177"/>
    </location>
</feature>
<feature type="compositionally biased region" description="Polar residues" evidence="1">
    <location>
        <begin position="15"/>
        <end position="30"/>
    </location>
</feature>
<feature type="compositionally biased region" description="Basic and acidic residues" evidence="1">
    <location>
        <begin position="416"/>
        <end position="425"/>
    </location>
</feature>
<dbReference type="AlphaFoldDB" id="A0A2G5BBI6"/>
<dbReference type="EMBL" id="KZ303500">
    <property type="protein sequence ID" value="PIA16373.1"/>
    <property type="molecule type" value="Genomic_DNA"/>
</dbReference>
<dbReference type="Proteomes" id="UP000242474">
    <property type="component" value="Unassembled WGS sequence"/>
</dbReference>
<keyword evidence="3" id="KW-1185">Reference proteome</keyword>
<sequence length="509" mass="55780">MGSDDSDNDSDDVQHSGSNRMRSDNSTANISHKPLADIIESNSPKLDADSKVPDRKLQKPRKPLNAARFRLDKNVKKDSVVGRMAAAHRARNISSDTSDNSDREGDGPDIRKRSTSRTIRHRSASDTNSDSEPEAKQAEPSGDDLEGLGLNTKKPGNKALKSSSVNPNSKSKVRAASKAAMVKIHQESERLVRETAVNIDPEEFTQRLALDDFFNRFDTRSRESSTKKPRKAFVVPSVQTKGTFTFKMDDGSNELVVVEDDYPMLQSHTAVGVFKSIHLTQQTKPLVHGNALDAILNHGSQPLHVSEAQSTGHQRTSGPLALRDLNTALLDVMYEKDVESRLAAAEKKAKRQRDKAERLERSTQSQIGQKEVEDDQEEAQMNSDDNDGESAAEELEDEPIARGKRHTAAVYDDDDPAGKDERDTKSVSSTPLHVQDTASKNAGTKVLPPVAAATTVPASKNKFVSMFRMPVREVAISPEKMAAKTTKMNDRRAEHSGLTTYDSGCGDAA</sequence>
<protein>
    <submittedName>
        <fullName evidence="2">Uncharacterized protein</fullName>
    </submittedName>
</protein>
<name>A0A2G5BBI6_COERN</name>
<feature type="compositionally biased region" description="Polar residues" evidence="1">
    <location>
        <begin position="426"/>
        <end position="442"/>
    </location>
</feature>
<feature type="compositionally biased region" description="Low complexity" evidence="1">
    <location>
        <begin position="161"/>
        <end position="177"/>
    </location>
</feature>
<feature type="compositionally biased region" description="Basic and acidic residues" evidence="1">
    <location>
        <begin position="100"/>
        <end position="112"/>
    </location>
</feature>
<organism evidence="2 3">
    <name type="scientific">Coemansia reversa (strain ATCC 12441 / NRRL 1564)</name>
    <dbReference type="NCBI Taxonomy" id="763665"/>
    <lineage>
        <taxon>Eukaryota</taxon>
        <taxon>Fungi</taxon>
        <taxon>Fungi incertae sedis</taxon>
        <taxon>Zoopagomycota</taxon>
        <taxon>Kickxellomycotina</taxon>
        <taxon>Kickxellomycetes</taxon>
        <taxon>Kickxellales</taxon>
        <taxon>Kickxellaceae</taxon>
        <taxon>Coemansia</taxon>
    </lineage>
</organism>
<evidence type="ECO:0000313" key="2">
    <source>
        <dbReference type="EMBL" id="PIA16373.1"/>
    </source>
</evidence>
<accession>A0A2G5BBI6</accession>
<feature type="region of interest" description="Disordered" evidence="1">
    <location>
        <begin position="482"/>
        <end position="509"/>
    </location>
</feature>
<gene>
    <name evidence="2" type="ORF">COEREDRAFT_92649</name>
</gene>
<feature type="compositionally biased region" description="Basic residues" evidence="1">
    <location>
        <begin position="113"/>
        <end position="122"/>
    </location>
</feature>
<proteinExistence type="predicted"/>
<feature type="compositionally biased region" description="Acidic residues" evidence="1">
    <location>
        <begin position="372"/>
        <end position="398"/>
    </location>
</feature>
<evidence type="ECO:0000256" key="1">
    <source>
        <dbReference type="SAM" id="MobiDB-lite"/>
    </source>
</evidence>